<dbReference type="InterPro" id="IPR041711">
    <property type="entry name" value="Met-tRNA-FMT_N"/>
</dbReference>
<dbReference type="InterPro" id="IPR005793">
    <property type="entry name" value="Formyl_trans_C"/>
</dbReference>
<name>A0ABS6DSE8_9MOLU</name>
<evidence type="ECO:0000313" key="7">
    <source>
        <dbReference type="EMBL" id="MBU4693500.1"/>
    </source>
</evidence>
<dbReference type="Proteomes" id="UP000812267">
    <property type="component" value="Unassembled WGS sequence"/>
</dbReference>
<dbReference type="PANTHER" id="PTHR11138:SF5">
    <property type="entry name" value="METHIONYL-TRNA FORMYLTRANSFERASE, MITOCHONDRIAL"/>
    <property type="match status" value="1"/>
</dbReference>
<dbReference type="PANTHER" id="PTHR11138">
    <property type="entry name" value="METHIONYL-TRNA FORMYLTRANSFERASE"/>
    <property type="match status" value="1"/>
</dbReference>
<dbReference type="Pfam" id="PF00551">
    <property type="entry name" value="Formyl_trans_N"/>
    <property type="match status" value="1"/>
</dbReference>
<evidence type="ECO:0000256" key="3">
    <source>
        <dbReference type="ARBA" id="ARBA00022917"/>
    </source>
</evidence>
<feature type="binding site" evidence="4">
    <location>
        <begin position="107"/>
        <end position="110"/>
    </location>
    <ligand>
        <name>(6S)-5,6,7,8-tetrahydrofolate</name>
        <dbReference type="ChEBI" id="CHEBI:57453"/>
    </ligand>
</feature>
<protein>
    <recommendedName>
        <fullName evidence="4">Methionyl-tRNA formyltransferase</fullName>
        <ecNumber evidence="4">2.1.2.9</ecNumber>
    </recommendedName>
</protein>
<keyword evidence="3 4" id="KW-0648">Protein biosynthesis</keyword>
<dbReference type="RefSeq" id="WP_216567777.1">
    <property type="nucleotide sequence ID" value="NZ_JAHMHK010000001.1"/>
</dbReference>
<dbReference type="InterPro" id="IPR005794">
    <property type="entry name" value="Fmt"/>
</dbReference>
<dbReference type="NCBIfam" id="TIGR00460">
    <property type="entry name" value="fmt"/>
    <property type="match status" value="1"/>
</dbReference>
<evidence type="ECO:0000259" key="6">
    <source>
        <dbReference type="Pfam" id="PF02911"/>
    </source>
</evidence>
<dbReference type="EMBL" id="JAHMHK010000001">
    <property type="protein sequence ID" value="MBU4693500.1"/>
    <property type="molecule type" value="Genomic_DNA"/>
</dbReference>
<dbReference type="CDD" id="cd08646">
    <property type="entry name" value="FMT_core_Met-tRNA-FMT_N"/>
    <property type="match status" value="1"/>
</dbReference>
<proteinExistence type="inferred from homology"/>
<evidence type="ECO:0000256" key="4">
    <source>
        <dbReference type="HAMAP-Rule" id="MF_00182"/>
    </source>
</evidence>
<keyword evidence="2 4" id="KW-0808">Transferase</keyword>
<comment type="function">
    <text evidence="4">Attaches a formyl group to the free amino group of methionyl-tRNA(fMet). The formyl group appears to play a dual role in the initiator identity of N-formylmethionyl-tRNA by promoting its recognition by IF2 and preventing the misappropriation of this tRNA by the elongation apparatus.</text>
</comment>
<dbReference type="HAMAP" id="MF_00182">
    <property type="entry name" value="Formyl_trans"/>
    <property type="match status" value="1"/>
</dbReference>
<comment type="catalytic activity">
    <reaction evidence="4">
        <text>L-methionyl-tRNA(fMet) + (6R)-10-formyltetrahydrofolate = N-formyl-L-methionyl-tRNA(fMet) + (6S)-5,6,7,8-tetrahydrofolate + H(+)</text>
        <dbReference type="Rhea" id="RHEA:24380"/>
        <dbReference type="Rhea" id="RHEA-COMP:9952"/>
        <dbReference type="Rhea" id="RHEA-COMP:9953"/>
        <dbReference type="ChEBI" id="CHEBI:15378"/>
        <dbReference type="ChEBI" id="CHEBI:57453"/>
        <dbReference type="ChEBI" id="CHEBI:78530"/>
        <dbReference type="ChEBI" id="CHEBI:78844"/>
        <dbReference type="ChEBI" id="CHEBI:195366"/>
        <dbReference type="EC" id="2.1.2.9"/>
    </reaction>
</comment>
<accession>A0ABS6DSE8</accession>
<dbReference type="GO" id="GO:0004479">
    <property type="term" value="F:methionyl-tRNA formyltransferase activity"/>
    <property type="evidence" value="ECO:0007669"/>
    <property type="project" value="UniProtKB-EC"/>
</dbReference>
<dbReference type="InterPro" id="IPR002376">
    <property type="entry name" value="Formyl_transf_N"/>
</dbReference>
<sequence>MKKILLAGTPEFAVPIFEELIKNFDVVAIVSQPDRPSVRGRKIIPTPTKELALKYNIRCFQPEKIVDIYDELKSLNYDYLITAAFGQFIPSKILDLANKLNLNIHGSLLPKYRGAAPIQYAVLNGDSETGISVIEMVKQMDAGDVFVQKLIKIDENDTSKDVFEKLKKIAAENIVSWINDIDSGKYNRTAQDENYVTFSPKLEKEAGEIKKDMTCNQALRIIKAFNPNPSAYCFMDNKRVKVHFAQKEQLKNAPTFDLSDGKLYLSDYSFEGKKRVILK</sequence>
<evidence type="ECO:0000259" key="5">
    <source>
        <dbReference type="Pfam" id="PF00551"/>
    </source>
</evidence>
<comment type="caution">
    <text evidence="7">The sequence shown here is derived from an EMBL/GenBank/DDBJ whole genome shotgun (WGS) entry which is preliminary data.</text>
</comment>
<evidence type="ECO:0000256" key="2">
    <source>
        <dbReference type="ARBA" id="ARBA00022679"/>
    </source>
</evidence>
<dbReference type="Pfam" id="PF02911">
    <property type="entry name" value="Formyl_trans_C"/>
    <property type="match status" value="1"/>
</dbReference>
<organism evidence="7 8">
    <name type="scientific">Mycoplasma zalophidermidis</name>
    <dbReference type="NCBI Taxonomy" id="398174"/>
    <lineage>
        <taxon>Bacteria</taxon>
        <taxon>Bacillati</taxon>
        <taxon>Mycoplasmatota</taxon>
        <taxon>Mollicutes</taxon>
        <taxon>Mycoplasmataceae</taxon>
        <taxon>Mycoplasma</taxon>
    </lineage>
</organism>
<keyword evidence="8" id="KW-1185">Reference proteome</keyword>
<reference evidence="7" key="1">
    <citation type="submission" date="2021-06" db="EMBL/GenBank/DDBJ databases">
        <title>Novel Mycoplasma species detected in California sea lions (Zalophus californianus) from the USA.</title>
        <authorList>
            <person name="Volokhov D.V."/>
            <person name="Furtak V.A."/>
            <person name="Zagorodnyaya T.A."/>
        </authorList>
    </citation>
    <scope>NUCLEOTIDE SEQUENCE [LARGE SCALE GENOMIC DNA]</scope>
    <source>
        <strain evidence="7">CSL 4779</strain>
    </source>
</reference>
<feature type="domain" description="Formyl transferase N-terminal" evidence="5">
    <location>
        <begin position="5"/>
        <end position="175"/>
    </location>
</feature>
<evidence type="ECO:0000313" key="8">
    <source>
        <dbReference type="Proteomes" id="UP000812267"/>
    </source>
</evidence>
<dbReference type="EC" id="2.1.2.9" evidence="4"/>
<evidence type="ECO:0000256" key="1">
    <source>
        <dbReference type="ARBA" id="ARBA00010699"/>
    </source>
</evidence>
<gene>
    <name evidence="4 7" type="primary">fmt</name>
    <name evidence="7" type="ORF">KQ878_01185</name>
</gene>
<feature type="domain" description="Formyl transferase C-terminal" evidence="6">
    <location>
        <begin position="201"/>
        <end position="252"/>
    </location>
</feature>
<comment type="similarity">
    <text evidence="1 4">Belongs to the Fmt family.</text>
</comment>